<keyword evidence="2" id="KW-1185">Reference proteome</keyword>
<gene>
    <name evidence="1" type="ORF">GCM10007036_31060</name>
</gene>
<protein>
    <submittedName>
        <fullName evidence="1">Uncharacterized protein</fullName>
    </submittedName>
</protein>
<evidence type="ECO:0000313" key="1">
    <source>
        <dbReference type="EMBL" id="GGH24568.1"/>
    </source>
</evidence>
<reference evidence="1" key="2">
    <citation type="submission" date="2020-09" db="EMBL/GenBank/DDBJ databases">
        <authorList>
            <person name="Sun Q."/>
            <person name="Zhou Y."/>
        </authorList>
    </citation>
    <scope>NUCLEOTIDE SEQUENCE</scope>
    <source>
        <strain evidence="1">CGMCC 1.12214</strain>
    </source>
</reference>
<evidence type="ECO:0000313" key="2">
    <source>
        <dbReference type="Proteomes" id="UP000603912"/>
    </source>
</evidence>
<name>A0A917I8H2_9HYPH</name>
<proteinExistence type="predicted"/>
<dbReference type="AlphaFoldDB" id="A0A917I8H2"/>
<accession>A0A917I8H2</accession>
<reference evidence="1" key="1">
    <citation type="journal article" date="2014" name="Int. J. Syst. Evol. Microbiol.">
        <title>Complete genome sequence of Corynebacterium casei LMG S-19264T (=DSM 44701T), isolated from a smear-ripened cheese.</title>
        <authorList>
            <consortium name="US DOE Joint Genome Institute (JGI-PGF)"/>
            <person name="Walter F."/>
            <person name="Albersmeier A."/>
            <person name="Kalinowski J."/>
            <person name="Ruckert C."/>
        </authorList>
    </citation>
    <scope>NUCLEOTIDE SEQUENCE</scope>
    <source>
        <strain evidence="1">CGMCC 1.12214</strain>
    </source>
</reference>
<comment type="caution">
    <text evidence="1">The sequence shown here is derived from an EMBL/GenBank/DDBJ whole genome shotgun (WGS) entry which is preliminary data.</text>
</comment>
<dbReference type="EMBL" id="BMES01000002">
    <property type="protein sequence ID" value="GGH24568.1"/>
    <property type="molecule type" value="Genomic_DNA"/>
</dbReference>
<sequence>MSRPGGGGRLKTTGMFELDIRWLGRNGYLERGSARRVRQTINGHLIADARIEAKTDALRVTIGERCDWVDIARTEQRLGGERRWFMCDECGRRAAVLYGFPLSCRTCQGLAYPSQRETERDRGLRKARKARARVGGSGNLVAPFPGRPKGMHQVTYDRHWAASIQAEQVSLSLTARLVANSATVRRGR</sequence>
<organism evidence="1 2">
    <name type="scientific">Alsobacter metallidurans</name>
    <dbReference type="NCBI Taxonomy" id="340221"/>
    <lineage>
        <taxon>Bacteria</taxon>
        <taxon>Pseudomonadati</taxon>
        <taxon>Pseudomonadota</taxon>
        <taxon>Alphaproteobacteria</taxon>
        <taxon>Hyphomicrobiales</taxon>
        <taxon>Alsobacteraceae</taxon>
        <taxon>Alsobacter</taxon>
    </lineage>
</organism>
<dbReference type="Proteomes" id="UP000603912">
    <property type="component" value="Unassembled WGS sequence"/>
</dbReference>